<dbReference type="InterPro" id="IPR003352">
    <property type="entry name" value="PTS_EIIC"/>
</dbReference>
<feature type="transmembrane region" description="Helical" evidence="12">
    <location>
        <begin position="371"/>
        <end position="393"/>
    </location>
</feature>
<evidence type="ECO:0000256" key="7">
    <source>
        <dbReference type="ARBA" id="ARBA00022692"/>
    </source>
</evidence>
<dbReference type="InterPro" id="IPR001127">
    <property type="entry name" value="PTS_EIIA_1_perm"/>
</dbReference>
<dbReference type="NCBIfam" id="TIGR01995">
    <property type="entry name" value="PTS-II-ABC-beta"/>
    <property type="match status" value="1"/>
</dbReference>
<dbReference type="PANTHER" id="PTHR30175:SF1">
    <property type="entry name" value="PTS SYSTEM ARBUTIN-, CELLOBIOSE-, AND SALICIN-SPECIFIC EIIBC COMPONENT-RELATED"/>
    <property type="match status" value="1"/>
</dbReference>
<evidence type="ECO:0000256" key="12">
    <source>
        <dbReference type="SAM" id="Phobius"/>
    </source>
</evidence>
<dbReference type="PROSITE" id="PS51093">
    <property type="entry name" value="PTS_EIIA_TYPE_1"/>
    <property type="match status" value="1"/>
</dbReference>
<evidence type="ECO:0000256" key="11">
    <source>
        <dbReference type="PROSITE-ProRule" id="PRU00421"/>
    </source>
</evidence>
<feature type="transmembrane region" description="Helical" evidence="12">
    <location>
        <begin position="344"/>
        <end position="364"/>
    </location>
</feature>
<dbReference type="SUPFAM" id="SSF51261">
    <property type="entry name" value="Duplicated hybrid motif"/>
    <property type="match status" value="1"/>
</dbReference>
<dbReference type="OrthoDB" id="9797715at2"/>
<feature type="transmembrane region" description="Helical" evidence="12">
    <location>
        <begin position="413"/>
        <end position="434"/>
    </location>
</feature>
<keyword evidence="5" id="KW-0808">Transferase</keyword>
<dbReference type="Pfam" id="PF00358">
    <property type="entry name" value="PTS_EIIA_1"/>
    <property type="match status" value="1"/>
</dbReference>
<feature type="domain" description="PTS EIIB type-1" evidence="14">
    <location>
        <begin position="1"/>
        <end position="77"/>
    </location>
</feature>
<dbReference type="GO" id="GO:0090589">
    <property type="term" value="F:protein-phosphocysteine-trehalose phosphotransferase system transporter activity"/>
    <property type="evidence" value="ECO:0007669"/>
    <property type="project" value="TreeGrafter"/>
</dbReference>
<feature type="transmembrane region" description="Helical" evidence="12">
    <location>
        <begin position="188"/>
        <end position="213"/>
    </location>
</feature>
<keyword evidence="8" id="KW-0418">Kinase</keyword>
<accession>A0A4Y9F645</accession>
<evidence type="ECO:0000313" key="16">
    <source>
        <dbReference type="EMBL" id="TFU22395.1"/>
    </source>
</evidence>
<dbReference type="InterPro" id="IPR018113">
    <property type="entry name" value="PTrfase_EIIB_Cys"/>
</dbReference>
<dbReference type="Gene3D" id="2.70.70.10">
    <property type="entry name" value="Glucose Permease (Domain IIA)"/>
    <property type="match status" value="1"/>
</dbReference>
<keyword evidence="10 12" id="KW-0472">Membrane</keyword>
<dbReference type="PROSITE" id="PS00371">
    <property type="entry name" value="PTS_EIIA_TYPE_1_HIS"/>
    <property type="match status" value="1"/>
</dbReference>
<comment type="caution">
    <text evidence="16">The sequence shown here is derived from an EMBL/GenBank/DDBJ whole genome shotgun (WGS) entry which is preliminary data.</text>
</comment>
<evidence type="ECO:0000259" key="13">
    <source>
        <dbReference type="PROSITE" id="PS51093"/>
    </source>
</evidence>
<keyword evidence="9 12" id="KW-1133">Transmembrane helix</keyword>
<evidence type="ECO:0000256" key="9">
    <source>
        <dbReference type="ARBA" id="ARBA00022989"/>
    </source>
</evidence>
<dbReference type="EMBL" id="SPQC01000018">
    <property type="protein sequence ID" value="TFU22395.1"/>
    <property type="molecule type" value="Genomic_DNA"/>
</dbReference>
<evidence type="ECO:0000313" key="17">
    <source>
        <dbReference type="Proteomes" id="UP000297951"/>
    </source>
</evidence>
<dbReference type="Proteomes" id="UP000297951">
    <property type="component" value="Unassembled WGS sequence"/>
</dbReference>
<evidence type="ECO:0000256" key="1">
    <source>
        <dbReference type="ARBA" id="ARBA00004651"/>
    </source>
</evidence>
<dbReference type="InterPro" id="IPR013013">
    <property type="entry name" value="PTS_EIIC_1"/>
</dbReference>
<proteinExistence type="predicted"/>
<dbReference type="GO" id="GO:0005886">
    <property type="term" value="C:plasma membrane"/>
    <property type="evidence" value="ECO:0007669"/>
    <property type="project" value="UniProtKB-SubCell"/>
</dbReference>
<evidence type="ECO:0000256" key="2">
    <source>
        <dbReference type="ARBA" id="ARBA00022448"/>
    </source>
</evidence>
<evidence type="ECO:0000256" key="3">
    <source>
        <dbReference type="ARBA" id="ARBA00022475"/>
    </source>
</evidence>
<dbReference type="PROSITE" id="PS01035">
    <property type="entry name" value="PTS_EIIB_TYPE_1_CYS"/>
    <property type="match status" value="1"/>
</dbReference>
<dbReference type="GO" id="GO:0015771">
    <property type="term" value="P:trehalose transport"/>
    <property type="evidence" value="ECO:0007669"/>
    <property type="project" value="TreeGrafter"/>
</dbReference>
<dbReference type="AlphaFoldDB" id="A0A4Y9F645"/>
<sequence length="642" mass="66358">MLEAVGGESNINSLAHCATRLRFKLKEESIVDKNKVQSIDGVVTVMQSGGQYQVVIGNDVPVAYNAIAGATRFGSDAGGEDSAGSEGNLLNRFIELISSIFLPILWTLAGAGLIKAFTVLAVTLGFSAESQEYQIINAIGDSIIHFLPFAIAITSAKRFRANQFTSLAIAGVLLYPSIITMNDAGETVSFFGIPVFLVSYVSSVVPVLLAVWLQGIVERWLNRVLPSTIRNFTAPLITLPLISLATLLTVGPLTTFLSNAVAGGVTGLWSAAPWLGGAILGGFWQVLAIFGLHWGLVPVMLNNLTTLGYDVLVAAIFAPVLAQGAAALAVLFKTKDAKLKQVAGPAALSGILAGITEPAIYGVNLPLKKPFIFACIGGAIGGGISASGGAYLPAFIVPSGLSLSAFAGSGFEVSIFLGVGIAMVITFALTYFFGVPQQQMEEASNPFVEKLDNGEDSGVPAPTLPADSKVVPADALVVPANAIVTLPADATNTTDLVAPATGHAIPLSAIDDPVFSSGAMGQGLGIEPVDGYVYAPIAGKVITAMASGHAFGIRSETGVEVLIHVGVDTVQMNGDGFTSHVAKGDTVEVGQALLTFDRAKVAAASYPDTVITIITNSGSFATIEPQVGRDLTAGEIAVIVER</sequence>
<evidence type="ECO:0000256" key="4">
    <source>
        <dbReference type="ARBA" id="ARBA00022597"/>
    </source>
</evidence>
<feature type="domain" description="PTS EIIA type-1" evidence="13">
    <location>
        <begin position="512"/>
        <end position="616"/>
    </location>
</feature>
<dbReference type="InterPro" id="IPR036878">
    <property type="entry name" value="Glu_permease_IIB"/>
</dbReference>
<feature type="transmembrane region" description="Helical" evidence="12">
    <location>
        <begin position="100"/>
        <end position="127"/>
    </location>
</feature>
<protein>
    <submittedName>
        <fullName evidence="16">PTS beta-glucoside transporter subunit IIBCA</fullName>
    </submittedName>
</protein>
<dbReference type="InterPro" id="IPR011055">
    <property type="entry name" value="Dup_hybrid_motif"/>
</dbReference>
<keyword evidence="4" id="KW-0762">Sugar transport</keyword>
<feature type="transmembrane region" description="Helical" evidence="12">
    <location>
        <begin position="309"/>
        <end position="332"/>
    </location>
</feature>
<dbReference type="GO" id="GO:0016301">
    <property type="term" value="F:kinase activity"/>
    <property type="evidence" value="ECO:0007669"/>
    <property type="project" value="UniProtKB-KW"/>
</dbReference>
<dbReference type="InterPro" id="IPR011297">
    <property type="entry name" value="PTS_IIABC_b_glu"/>
</dbReference>
<evidence type="ECO:0000259" key="15">
    <source>
        <dbReference type="PROSITE" id="PS51103"/>
    </source>
</evidence>
<dbReference type="CDD" id="cd00212">
    <property type="entry name" value="PTS_IIB_glc"/>
    <property type="match status" value="1"/>
</dbReference>
<dbReference type="Pfam" id="PF00367">
    <property type="entry name" value="PTS_EIIB"/>
    <property type="match status" value="1"/>
</dbReference>
<evidence type="ECO:0000256" key="6">
    <source>
        <dbReference type="ARBA" id="ARBA00022683"/>
    </source>
</evidence>
<dbReference type="FunFam" id="2.70.70.10:FF:000001">
    <property type="entry name" value="PTS system glucose-specific IIA component"/>
    <property type="match status" value="1"/>
</dbReference>
<evidence type="ECO:0000256" key="8">
    <source>
        <dbReference type="ARBA" id="ARBA00022777"/>
    </source>
</evidence>
<comment type="subcellular location">
    <subcellularLocation>
        <location evidence="1">Cell membrane</location>
        <topology evidence="1">Multi-pass membrane protein</topology>
    </subcellularLocation>
</comment>
<feature type="transmembrane region" description="Helical" evidence="12">
    <location>
        <begin position="274"/>
        <end position="297"/>
    </location>
</feature>
<feature type="domain" description="PTS EIIC type-1" evidence="15">
    <location>
        <begin position="95"/>
        <end position="447"/>
    </location>
</feature>
<dbReference type="GO" id="GO:0009401">
    <property type="term" value="P:phosphoenolpyruvate-dependent sugar phosphotransferase system"/>
    <property type="evidence" value="ECO:0007669"/>
    <property type="project" value="UniProtKB-KW"/>
</dbReference>
<organism evidence="16 17">
    <name type="scientific">Rothia nasimurium</name>
    <dbReference type="NCBI Taxonomy" id="85336"/>
    <lineage>
        <taxon>Bacteria</taxon>
        <taxon>Bacillati</taxon>
        <taxon>Actinomycetota</taxon>
        <taxon>Actinomycetes</taxon>
        <taxon>Micrococcales</taxon>
        <taxon>Micrococcaceae</taxon>
        <taxon>Rothia</taxon>
    </lineage>
</organism>
<dbReference type="InterPro" id="IPR050558">
    <property type="entry name" value="PTS_Sugar-Specific_Components"/>
</dbReference>
<keyword evidence="3" id="KW-1003">Cell membrane</keyword>
<dbReference type="SUPFAM" id="SSF55604">
    <property type="entry name" value="Glucose permease domain IIB"/>
    <property type="match status" value="1"/>
</dbReference>
<dbReference type="NCBIfam" id="TIGR00830">
    <property type="entry name" value="PTBA"/>
    <property type="match status" value="1"/>
</dbReference>
<evidence type="ECO:0000256" key="5">
    <source>
        <dbReference type="ARBA" id="ARBA00022679"/>
    </source>
</evidence>
<keyword evidence="7 12" id="KW-0812">Transmembrane</keyword>
<gene>
    <name evidence="16" type="ORF">E4U03_06275</name>
</gene>
<keyword evidence="2" id="KW-0813">Transport</keyword>
<evidence type="ECO:0000259" key="14">
    <source>
        <dbReference type="PROSITE" id="PS51098"/>
    </source>
</evidence>
<dbReference type="InterPro" id="IPR001996">
    <property type="entry name" value="PTS_IIB_1"/>
</dbReference>
<dbReference type="PANTHER" id="PTHR30175">
    <property type="entry name" value="PHOSPHOTRANSFERASE SYSTEM TRANSPORT PROTEIN"/>
    <property type="match status" value="1"/>
</dbReference>
<dbReference type="Gene3D" id="3.30.1360.60">
    <property type="entry name" value="Glucose permease domain IIB"/>
    <property type="match status" value="1"/>
</dbReference>
<evidence type="ECO:0000256" key="10">
    <source>
        <dbReference type="ARBA" id="ARBA00023136"/>
    </source>
</evidence>
<dbReference type="Pfam" id="PF02378">
    <property type="entry name" value="PTS_EIIC"/>
    <property type="match status" value="1"/>
</dbReference>
<feature type="transmembrane region" description="Helical" evidence="12">
    <location>
        <begin position="164"/>
        <end position="182"/>
    </location>
</feature>
<feature type="transmembrane region" description="Helical" evidence="12">
    <location>
        <begin position="234"/>
        <end position="254"/>
    </location>
</feature>
<name>A0A4Y9F645_9MICC</name>
<dbReference type="PROSITE" id="PS51103">
    <property type="entry name" value="PTS_EIIC_TYPE_1"/>
    <property type="match status" value="1"/>
</dbReference>
<feature type="active site" description="Phosphocysteine intermediate; for EIIB activity" evidence="11">
    <location>
        <position position="17"/>
    </location>
</feature>
<dbReference type="PROSITE" id="PS51098">
    <property type="entry name" value="PTS_EIIB_TYPE_1"/>
    <property type="match status" value="1"/>
</dbReference>
<keyword evidence="6" id="KW-0598">Phosphotransferase system</keyword>
<reference evidence="16 17" key="1">
    <citation type="submission" date="2019-03" db="EMBL/GenBank/DDBJ databases">
        <title>Diversity of the mouse oral microbiome.</title>
        <authorList>
            <person name="Joseph S."/>
            <person name="Aduse-Opoku J."/>
            <person name="Curtis M."/>
            <person name="Wade W."/>
            <person name="Hashim A."/>
        </authorList>
    </citation>
    <scope>NUCLEOTIDE SEQUENCE [LARGE SCALE GENOMIC DNA]</scope>
    <source>
        <strain evidence="17">irhom_31</strain>
    </source>
</reference>
<dbReference type="GO" id="GO:0008982">
    <property type="term" value="F:protein-N(PI)-phosphohistidine-sugar phosphotransferase activity"/>
    <property type="evidence" value="ECO:0007669"/>
    <property type="project" value="InterPro"/>
</dbReference>